<evidence type="ECO:0000256" key="1">
    <source>
        <dbReference type="SAM" id="MobiDB-lite"/>
    </source>
</evidence>
<gene>
    <name evidence="2" type="ORF">Tci_476776</name>
</gene>
<evidence type="ECO:0000313" key="2">
    <source>
        <dbReference type="EMBL" id="GEZ04803.1"/>
    </source>
</evidence>
<sequence>MFSQEISEEPPLPDFVSELVYPEFMPLEDDVLPAKEQPLPTAISPTADLPGYIIESDPKEDL</sequence>
<evidence type="ECO:0008006" key="3">
    <source>
        <dbReference type="Google" id="ProtNLM"/>
    </source>
</evidence>
<proteinExistence type="predicted"/>
<accession>A0A699I1Q0</accession>
<feature type="region of interest" description="Disordered" evidence="1">
    <location>
        <begin position="38"/>
        <end position="62"/>
    </location>
</feature>
<dbReference type="AlphaFoldDB" id="A0A699I1Q0"/>
<protein>
    <recommendedName>
        <fullName evidence="3">Reverse transcriptase domain-containing protein</fullName>
    </recommendedName>
</protein>
<reference evidence="2" key="1">
    <citation type="journal article" date="2019" name="Sci. Rep.">
        <title>Draft genome of Tanacetum cinerariifolium, the natural source of mosquito coil.</title>
        <authorList>
            <person name="Yamashiro T."/>
            <person name="Shiraishi A."/>
            <person name="Satake H."/>
            <person name="Nakayama K."/>
        </authorList>
    </citation>
    <scope>NUCLEOTIDE SEQUENCE</scope>
</reference>
<comment type="caution">
    <text evidence="2">The sequence shown here is derived from an EMBL/GenBank/DDBJ whole genome shotgun (WGS) entry which is preliminary data.</text>
</comment>
<dbReference type="EMBL" id="BKCJ010235447">
    <property type="protein sequence ID" value="GEZ04803.1"/>
    <property type="molecule type" value="Genomic_DNA"/>
</dbReference>
<name>A0A699I1Q0_TANCI</name>
<feature type="non-terminal residue" evidence="2">
    <location>
        <position position="62"/>
    </location>
</feature>
<organism evidence="2">
    <name type="scientific">Tanacetum cinerariifolium</name>
    <name type="common">Dalmatian daisy</name>
    <name type="synonym">Chrysanthemum cinerariifolium</name>
    <dbReference type="NCBI Taxonomy" id="118510"/>
    <lineage>
        <taxon>Eukaryota</taxon>
        <taxon>Viridiplantae</taxon>
        <taxon>Streptophyta</taxon>
        <taxon>Embryophyta</taxon>
        <taxon>Tracheophyta</taxon>
        <taxon>Spermatophyta</taxon>
        <taxon>Magnoliopsida</taxon>
        <taxon>eudicotyledons</taxon>
        <taxon>Gunneridae</taxon>
        <taxon>Pentapetalae</taxon>
        <taxon>asterids</taxon>
        <taxon>campanulids</taxon>
        <taxon>Asterales</taxon>
        <taxon>Asteraceae</taxon>
        <taxon>Asteroideae</taxon>
        <taxon>Anthemideae</taxon>
        <taxon>Anthemidinae</taxon>
        <taxon>Tanacetum</taxon>
    </lineage>
</organism>